<comment type="similarity">
    <text evidence="4">Belongs to the CAF1 family.</text>
</comment>
<dbReference type="GO" id="GO:0004535">
    <property type="term" value="F:poly(A)-specific ribonuclease activity"/>
    <property type="evidence" value="ECO:0007669"/>
    <property type="project" value="UniProtKB-EC"/>
</dbReference>
<evidence type="ECO:0000256" key="6">
    <source>
        <dbReference type="ARBA" id="ARBA00022490"/>
    </source>
</evidence>
<evidence type="ECO:0000256" key="13">
    <source>
        <dbReference type="ARBA" id="ARBA00023163"/>
    </source>
</evidence>
<dbReference type="InterPro" id="IPR006941">
    <property type="entry name" value="RNase_CAF1"/>
</dbReference>
<keyword evidence="14" id="KW-0539">Nucleus</keyword>
<dbReference type="Gene3D" id="3.30.420.10">
    <property type="entry name" value="Ribonuclease H-like superfamily/Ribonuclease H"/>
    <property type="match status" value="1"/>
</dbReference>
<dbReference type="PANTHER" id="PTHR10797">
    <property type="entry name" value="CCR4-NOT TRANSCRIPTION COMPLEX SUBUNIT"/>
    <property type="match status" value="1"/>
</dbReference>
<evidence type="ECO:0000256" key="10">
    <source>
        <dbReference type="ARBA" id="ARBA00022839"/>
    </source>
</evidence>
<evidence type="ECO:0000256" key="8">
    <source>
        <dbReference type="ARBA" id="ARBA00022723"/>
    </source>
</evidence>
<keyword evidence="13" id="KW-0804">Transcription</keyword>
<dbReference type="InterPro" id="IPR039637">
    <property type="entry name" value="CNOT7/CNOT8/Pop2"/>
</dbReference>
<evidence type="ECO:0000256" key="4">
    <source>
        <dbReference type="ARBA" id="ARBA00008372"/>
    </source>
</evidence>
<dbReference type="EC" id="3.1.13.4" evidence="5"/>
<gene>
    <name evidence="15" type="ORF">Poli38472_008795</name>
</gene>
<dbReference type="GO" id="GO:0030014">
    <property type="term" value="C:CCR4-NOT complex"/>
    <property type="evidence" value="ECO:0007669"/>
    <property type="project" value="InterPro"/>
</dbReference>
<name>A0A8K1FE10_PYTOL</name>
<proteinExistence type="inferred from homology"/>
<keyword evidence="9" id="KW-0378">Hydrolase</keyword>
<dbReference type="GO" id="GO:0005737">
    <property type="term" value="C:cytoplasm"/>
    <property type="evidence" value="ECO:0007669"/>
    <property type="project" value="UniProtKB-SubCell"/>
</dbReference>
<dbReference type="SUPFAM" id="SSF53098">
    <property type="entry name" value="Ribonuclease H-like"/>
    <property type="match status" value="1"/>
</dbReference>
<comment type="caution">
    <text evidence="15">The sequence shown here is derived from an EMBL/GenBank/DDBJ whole genome shotgun (WGS) entry which is preliminary data.</text>
</comment>
<keyword evidence="10" id="KW-0269">Exonuclease</keyword>
<keyword evidence="11" id="KW-0694">RNA-binding</keyword>
<evidence type="ECO:0000256" key="7">
    <source>
        <dbReference type="ARBA" id="ARBA00022722"/>
    </source>
</evidence>
<dbReference type="Proteomes" id="UP000794436">
    <property type="component" value="Unassembled WGS sequence"/>
</dbReference>
<dbReference type="FunFam" id="3.30.420.10:FF:000048">
    <property type="entry name" value="CCR4-associated factor 1, putative"/>
    <property type="match status" value="1"/>
</dbReference>
<protein>
    <recommendedName>
        <fullName evidence="5">poly(A)-specific ribonuclease</fullName>
        <ecNumber evidence="5">3.1.13.4</ecNumber>
    </recommendedName>
</protein>
<evidence type="ECO:0000256" key="3">
    <source>
        <dbReference type="ARBA" id="ARBA00004496"/>
    </source>
</evidence>
<evidence type="ECO:0000256" key="2">
    <source>
        <dbReference type="ARBA" id="ARBA00004123"/>
    </source>
</evidence>
<dbReference type="Pfam" id="PF04857">
    <property type="entry name" value="CAF1"/>
    <property type="match status" value="1"/>
</dbReference>
<dbReference type="AlphaFoldDB" id="A0A8K1FE10"/>
<reference evidence="15" key="1">
    <citation type="submission" date="2019-03" db="EMBL/GenBank/DDBJ databases">
        <title>Long read genome sequence of the mycoparasitic Pythium oligandrum ATCC 38472 isolated from sugarbeet rhizosphere.</title>
        <authorList>
            <person name="Gaulin E."/>
        </authorList>
    </citation>
    <scope>NUCLEOTIDE SEQUENCE</scope>
    <source>
        <strain evidence="15">ATCC 38472_TT</strain>
    </source>
</reference>
<evidence type="ECO:0000313" key="16">
    <source>
        <dbReference type="Proteomes" id="UP000794436"/>
    </source>
</evidence>
<evidence type="ECO:0000313" key="15">
    <source>
        <dbReference type="EMBL" id="TMW56147.1"/>
    </source>
</evidence>
<sequence>MAVIQTRSLPPDVEIRDVWADNLDETMQVIREVVQKNCCYVAMDTEYPGVVARPIGSFTTSTDYQYQTLRCNVDLLRLIQLGVAFFNEDGTYMSEVPVWQFNFKFSLSEDMYAQDSIEILKQAGIDFVKHEEKGIEVARFGELLVPSGLVLMDNIKWVSFHGSSDFGYLLKVLTCSPLPAEEEQFFDLLRTYFPTTFDLKHVALDFDKMGGLSRLAEDLHVERIGTMHQAGSDSLLTAATFFKMVEVFFDGKVENAAKYSGQLYGLGNSLSLHGQ</sequence>
<evidence type="ECO:0000256" key="14">
    <source>
        <dbReference type="ARBA" id="ARBA00023242"/>
    </source>
</evidence>
<dbReference type="GO" id="GO:0005634">
    <property type="term" value="C:nucleus"/>
    <property type="evidence" value="ECO:0007669"/>
    <property type="project" value="UniProtKB-SubCell"/>
</dbReference>
<comment type="subcellular location">
    <subcellularLocation>
        <location evidence="3">Cytoplasm</location>
    </subcellularLocation>
    <subcellularLocation>
        <location evidence="2">Nucleus</location>
    </subcellularLocation>
</comment>
<accession>A0A8K1FE10</accession>
<evidence type="ECO:0000256" key="12">
    <source>
        <dbReference type="ARBA" id="ARBA00023015"/>
    </source>
</evidence>
<comment type="catalytic activity">
    <reaction evidence="1">
        <text>Exonucleolytic cleavage of poly(A) to 5'-AMP.</text>
        <dbReference type="EC" id="3.1.13.4"/>
    </reaction>
</comment>
<dbReference type="InterPro" id="IPR036397">
    <property type="entry name" value="RNaseH_sf"/>
</dbReference>
<dbReference type="GO" id="GO:0046872">
    <property type="term" value="F:metal ion binding"/>
    <property type="evidence" value="ECO:0007669"/>
    <property type="project" value="UniProtKB-KW"/>
</dbReference>
<organism evidence="15 16">
    <name type="scientific">Pythium oligandrum</name>
    <name type="common">Mycoparasitic fungus</name>
    <dbReference type="NCBI Taxonomy" id="41045"/>
    <lineage>
        <taxon>Eukaryota</taxon>
        <taxon>Sar</taxon>
        <taxon>Stramenopiles</taxon>
        <taxon>Oomycota</taxon>
        <taxon>Peronosporomycetes</taxon>
        <taxon>Pythiales</taxon>
        <taxon>Pythiaceae</taxon>
        <taxon>Pythium</taxon>
    </lineage>
</organism>
<evidence type="ECO:0000256" key="1">
    <source>
        <dbReference type="ARBA" id="ARBA00001663"/>
    </source>
</evidence>
<dbReference type="EMBL" id="SPLM01000146">
    <property type="protein sequence ID" value="TMW56147.1"/>
    <property type="molecule type" value="Genomic_DNA"/>
</dbReference>
<keyword evidence="7" id="KW-0540">Nuclease</keyword>
<evidence type="ECO:0000256" key="9">
    <source>
        <dbReference type="ARBA" id="ARBA00022801"/>
    </source>
</evidence>
<keyword evidence="8" id="KW-0479">Metal-binding</keyword>
<keyword evidence="16" id="KW-1185">Reference proteome</keyword>
<keyword evidence="12" id="KW-0805">Transcription regulation</keyword>
<evidence type="ECO:0000256" key="11">
    <source>
        <dbReference type="ARBA" id="ARBA00022884"/>
    </source>
</evidence>
<dbReference type="InterPro" id="IPR012337">
    <property type="entry name" value="RNaseH-like_sf"/>
</dbReference>
<dbReference type="GO" id="GO:0003723">
    <property type="term" value="F:RNA binding"/>
    <property type="evidence" value="ECO:0007669"/>
    <property type="project" value="UniProtKB-KW"/>
</dbReference>
<dbReference type="OrthoDB" id="1164111at2759"/>
<evidence type="ECO:0000256" key="5">
    <source>
        <dbReference type="ARBA" id="ARBA00012161"/>
    </source>
</evidence>
<keyword evidence="6" id="KW-0963">Cytoplasm</keyword>